<proteinExistence type="predicted"/>
<feature type="domain" description="YgjP-like metallopeptidase" evidence="1">
    <location>
        <begin position="93"/>
        <end position="148"/>
    </location>
</feature>
<dbReference type="PANTHER" id="PTHR30399">
    <property type="entry name" value="UNCHARACTERIZED PROTEIN YGJP"/>
    <property type="match status" value="1"/>
</dbReference>
<dbReference type="CDD" id="cd07344">
    <property type="entry name" value="M48_yhfN_like"/>
    <property type="match status" value="1"/>
</dbReference>
<dbReference type="Proteomes" id="UP000290092">
    <property type="component" value="Unassembled WGS sequence"/>
</dbReference>
<dbReference type="InterPro" id="IPR053136">
    <property type="entry name" value="UTP_pyrophosphatase-like"/>
</dbReference>
<dbReference type="PANTHER" id="PTHR30399:SF1">
    <property type="entry name" value="UTP PYROPHOSPHATASE"/>
    <property type="match status" value="1"/>
</dbReference>
<protein>
    <submittedName>
        <fullName evidence="2">Metal-dependent hydrolase</fullName>
    </submittedName>
</protein>
<organism evidence="2 3">
    <name type="scientific">Malaciobacter mytili LMG 24559</name>
    <dbReference type="NCBI Taxonomy" id="1032238"/>
    <lineage>
        <taxon>Bacteria</taxon>
        <taxon>Pseudomonadati</taxon>
        <taxon>Campylobacterota</taxon>
        <taxon>Epsilonproteobacteria</taxon>
        <taxon>Campylobacterales</taxon>
        <taxon>Arcobacteraceae</taxon>
        <taxon>Malaciobacter</taxon>
    </lineage>
</organism>
<keyword evidence="2" id="KW-0378">Hydrolase</keyword>
<evidence type="ECO:0000313" key="2">
    <source>
        <dbReference type="EMBL" id="RXK15975.1"/>
    </source>
</evidence>
<reference evidence="2 3" key="1">
    <citation type="submission" date="2017-09" db="EMBL/GenBank/DDBJ databases">
        <title>Genomics of the genus Arcobacter.</title>
        <authorList>
            <person name="Perez-Cataluna A."/>
            <person name="Figueras M.J."/>
            <person name="Salas-Masso N."/>
        </authorList>
    </citation>
    <scope>NUCLEOTIDE SEQUENCE [LARGE SCALE GENOMIC DNA]</scope>
    <source>
        <strain evidence="2 3">CECT 7386</strain>
    </source>
</reference>
<comment type="caution">
    <text evidence="2">The sequence shown here is derived from an EMBL/GenBank/DDBJ whole genome shotgun (WGS) entry which is preliminary data.</text>
</comment>
<dbReference type="InterPro" id="IPR002725">
    <property type="entry name" value="YgjP-like_metallopeptidase"/>
</dbReference>
<dbReference type="Pfam" id="PF01863">
    <property type="entry name" value="YgjP-like"/>
    <property type="match status" value="1"/>
</dbReference>
<evidence type="ECO:0000259" key="1">
    <source>
        <dbReference type="Pfam" id="PF01863"/>
    </source>
</evidence>
<keyword evidence="3" id="KW-1185">Reference proteome</keyword>
<evidence type="ECO:0000313" key="3">
    <source>
        <dbReference type="Proteomes" id="UP000290092"/>
    </source>
</evidence>
<dbReference type="EMBL" id="NXID01000017">
    <property type="protein sequence ID" value="RXK15975.1"/>
    <property type="molecule type" value="Genomic_DNA"/>
</dbReference>
<dbReference type="AlphaFoldDB" id="A0AAX2AIK2"/>
<gene>
    <name evidence="2" type="ORF">CP985_05985</name>
</gene>
<name>A0AAX2AIK2_9BACT</name>
<dbReference type="Gene3D" id="3.30.2010.10">
    <property type="entry name" value="Metalloproteases ('zincins'), catalytic domain"/>
    <property type="match status" value="1"/>
</dbReference>
<dbReference type="GO" id="GO:0016787">
    <property type="term" value="F:hydrolase activity"/>
    <property type="evidence" value="ECO:0007669"/>
    <property type="project" value="UniProtKB-KW"/>
</dbReference>
<sequence>MSYINGYSKELQQKVLKLIEENNLGKYLKSKYPTCHNITNNKLLYTHAVSLKNELLNNKIPLSKIEYDSKINSVENALGLHTFISRVQGNKLKSKNEIKISTQVKTAPLEFLNLLIIHELAHFKHKEHNKAFYNLCEYMMSNYFQIEFDLRLYLTYLKLFGKLY</sequence>
<accession>A0AAX2AIK2</accession>